<feature type="transmembrane region" description="Helical" evidence="1">
    <location>
        <begin position="43"/>
        <end position="62"/>
    </location>
</feature>
<evidence type="ECO:0000256" key="1">
    <source>
        <dbReference type="SAM" id="Phobius"/>
    </source>
</evidence>
<dbReference type="EMBL" id="MGDT01000007">
    <property type="protein sequence ID" value="OGL66457.1"/>
    <property type="molecule type" value="Genomic_DNA"/>
</dbReference>
<evidence type="ECO:0008006" key="4">
    <source>
        <dbReference type="Google" id="ProtNLM"/>
    </source>
</evidence>
<dbReference type="Pfam" id="PF09527">
    <property type="entry name" value="ATPase_gene1"/>
    <property type="match status" value="1"/>
</dbReference>
<evidence type="ECO:0000313" key="3">
    <source>
        <dbReference type="Proteomes" id="UP000177885"/>
    </source>
</evidence>
<reference evidence="2 3" key="1">
    <citation type="journal article" date="2016" name="Nat. Commun.">
        <title>Thousands of microbial genomes shed light on interconnected biogeochemical processes in an aquifer system.</title>
        <authorList>
            <person name="Anantharaman K."/>
            <person name="Brown C.T."/>
            <person name="Hug L.A."/>
            <person name="Sharon I."/>
            <person name="Castelle C.J."/>
            <person name="Probst A.J."/>
            <person name="Thomas B.C."/>
            <person name="Singh A."/>
            <person name="Wilkins M.J."/>
            <person name="Karaoz U."/>
            <person name="Brodie E.L."/>
            <person name="Williams K.H."/>
            <person name="Hubbard S.S."/>
            <person name="Banfield J.F."/>
        </authorList>
    </citation>
    <scope>NUCLEOTIDE SEQUENCE [LARGE SCALE GENOMIC DNA]</scope>
</reference>
<gene>
    <name evidence="2" type="ORF">A2856_02075</name>
</gene>
<dbReference type="STRING" id="1802385.A2856_02075"/>
<keyword evidence="1" id="KW-1133">Transmembrane helix</keyword>
<feature type="transmembrane region" description="Helical" evidence="1">
    <location>
        <begin position="9"/>
        <end position="31"/>
    </location>
</feature>
<keyword evidence="1" id="KW-0812">Transmembrane</keyword>
<name>A0A1F7TLN5_9BACT</name>
<dbReference type="Proteomes" id="UP000177885">
    <property type="component" value="Unassembled WGS sequence"/>
</dbReference>
<proteinExistence type="predicted"/>
<evidence type="ECO:0000313" key="2">
    <source>
        <dbReference type="EMBL" id="OGL66457.1"/>
    </source>
</evidence>
<dbReference type="AlphaFoldDB" id="A0A1F7TLN5"/>
<protein>
    <recommendedName>
        <fullName evidence="4">AtpZ/AtpI family protein</fullName>
    </recommendedName>
</protein>
<comment type="caution">
    <text evidence="2">The sequence shown here is derived from an EMBL/GenBank/DDBJ whole genome shotgun (WGS) entry which is preliminary data.</text>
</comment>
<keyword evidence="1" id="KW-0472">Membrane</keyword>
<organism evidence="2 3">
    <name type="scientific">Candidatus Uhrbacteria bacterium RIFCSPHIGHO2_01_FULL_63_20</name>
    <dbReference type="NCBI Taxonomy" id="1802385"/>
    <lineage>
        <taxon>Bacteria</taxon>
        <taxon>Candidatus Uhriibacteriota</taxon>
    </lineage>
</organism>
<sequence length="88" mass="9643">MNDQAYVRLAWRIFADFGVGIAAPAVFGALAGKWLDAKYGTTPTFLIVCLALAFLLTSVWAVKKAKLYAAEYQALIDKEKHPTPPSKL</sequence>
<accession>A0A1F7TLN5</accession>
<dbReference type="InterPro" id="IPR032820">
    <property type="entry name" value="ATPase_put"/>
</dbReference>